<dbReference type="InterPro" id="IPR005119">
    <property type="entry name" value="LysR_subst-bd"/>
</dbReference>
<gene>
    <name evidence="6" type="ORF">GCM10011487_40880</name>
</gene>
<proteinExistence type="inferred from homology"/>
<dbReference type="CDD" id="cd08474">
    <property type="entry name" value="PBP2_CrgA_like_5"/>
    <property type="match status" value="1"/>
</dbReference>
<dbReference type="PANTHER" id="PTHR30537:SF1">
    <property type="entry name" value="HTH-TYPE TRANSCRIPTIONAL REGULATOR PGRR"/>
    <property type="match status" value="1"/>
</dbReference>
<dbReference type="SUPFAM" id="SSF46785">
    <property type="entry name" value="Winged helix' DNA-binding domain"/>
    <property type="match status" value="1"/>
</dbReference>
<accession>A0A829YH07</accession>
<evidence type="ECO:0000256" key="3">
    <source>
        <dbReference type="ARBA" id="ARBA00023125"/>
    </source>
</evidence>
<dbReference type="InterPro" id="IPR058163">
    <property type="entry name" value="LysR-type_TF_proteobact-type"/>
</dbReference>
<dbReference type="Pfam" id="PF03466">
    <property type="entry name" value="LysR_substrate"/>
    <property type="match status" value="1"/>
</dbReference>
<dbReference type="InterPro" id="IPR000847">
    <property type="entry name" value="LysR_HTH_N"/>
</dbReference>
<reference evidence="7" key="1">
    <citation type="submission" date="2020-01" db="EMBL/GenBank/DDBJ databases">
        <title>'Steroidobacter agaridevorans' sp. nov., agar-degrading bacteria isolated from rhizosphere soils.</title>
        <authorList>
            <person name="Ikenaga M."/>
            <person name="Kataoka M."/>
            <person name="Murouchi A."/>
            <person name="Katsuragi S."/>
            <person name="Sakai M."/>
        </authorList>
    </citation>
    <scope>NUCLEOTIDE SEQUENCE [LARGE SCALE GENOMIC DNA]</scope>
    <source>
        <strain evidence="7">YU21-B</strain>
    </source>
</reference>
<dbReference type="InterPro" id="IPR036390">
    <property type="entry name" value="WH_DNA-bd_sf"/>
</dbReference>
<dbReference type="RefSeq" id="WP_161813763.1">
    <property type="nucleotide sequence ID" value="NZ_BLJN01000004.1"/>
</dbReference>
<evidence type="ECO:0000259" key="5">
    <source>
        <dbReference type="PROSITE" id="PS50931"/>
    </source>
</evidence>
<dbReference type="InterPro" id="IPR036388">
    <property type="entry name" value="WH-like_DNA-bd_sf"/>
</dbReference>
<dbReference type="GO" id="GO:0003700">
    <property type="term" value="F:DNA-binding transcription factor activity"/>
    <property type="evidence" value="ECO:0007669"/>
    <property type="project" value="InterPro"/>
</dbReference>
<dbReference type="PANTHER" id="PTHR30537">
    <property type="entry name" value="HTH-TYPE TRANSCRIPTIONAL REGULATOR"/>
    <property type="match status" value="1"/>
</dbReference>
<feature type="domain" description="HTH lysR-type" evidence="5">
    <location>
        <begin position="6"/>
        <end position="63"/>
    </location>
</feature>
<dbReference type="Gene3D" id="3.40.190.290">
    <property type="match status" value="1"/>
</dbReference>
<dbReference type="PROSITE" id="PS50931">
    <property type="entry name" value="HTH_LYSR"/>
    <property type="match status" value="1"/>
</dbReference>
<evidence type="ECO:0000256" key="2">
    <source>
        <dbReference type="ARBA" id="ARBA00023015"/>
    </source>
</evidence>
<dbReference type="Gene3D" id="1.10.10.10">
    <property type="entry name" value="Winged helix-like DNA-binding domain superfamily/Winged helix DNA-binding domain"/>
    <property type="match status" value="1"/>
</dbReference>
<organism evidence="6 7">
    <name type="scientific">Steroidobacter agaridevorans</name>
    <dbReference type="NCBI Taxonomy" id="2695856"/>
    <lineage>
        <taxon>Bacteria</taxon>
        <taxon>Pseudomonadati</taxon>
        <taxon>Pseudomonadota</taxon>
        <taxon>Gammaproteobacteria</taxon>
        <taxon>Steroidobacterales</taxon>
        <taxon>Steroidobacteraceae</taxon>
        <taxon>Steroidobacter</taxon>
    </lineage>
</organism>
<dbReference type="Proteomes" id="UP000445000">
    <property type="component" value="Unassembled WGS sequence"/>
</dbReference>
<dbReference type="GO" id="GO:0043565">
    <property type="term" value="F:sequence-specific DNA binding"/>
    <property type="evidence" value="ECO:0007669"/>
    <property type="project" value="TreeGrafter"/>
</dbReference>
<evidence type="ECO:0000313" key="6">
    <source>
        <dbReference type="EMBL" id="GFE82088.1"/>
    </source>
</evidence>
<comment type="similarity">
    <text evidence="1">Belongs to the LysR transcriptional regulatory family.</text>
</comment>
<keyword evidence="2" id="KW-0805">Transcription regulation</keyword>
<keyword evidence="3" id="KW-0238">DNA-binding</keyword>
<keyword evidence="4" id="KW-0804">Transcription</keyword>
<dbReference type="GO" id="GO:0006351">
    <property type="term" value="P:DNA-templated transcription"/>
    <property type="evidence" value="ECO:0007669"/>
    <property type="project" value="TreeGrafter"/>
</dbReference>
<dbReference type="Pfam" id="PF00126">
    <property type="entry name" value="HTH_1"/>
    <property type="match status" value="1"/>
</dbReference>
<dbReference type="FunFam" id="1.10.10.10:FF:000001">
    <property type="entry name" value="LysR family transcriptional regulator"/>
    <property type="match status" value="1"/>
</dbReference>
<evidence type="ECO:0000256" key="1">
    <source>
        <dbReference type="ARBA" id="ARBA00009437"/>
    </source>
</evidence>
<protein>
    <submittedName>
        <fullName evidence="6">LysR family transcriptional regulator</fullName>
    </submittedName>
</protein>
<keyword evidence="7" id="KW-1185">Reference proteome</keyword>
<name>A0A829YH07_9GAMM</name>
<dbReference type="EMBL" id="BLJN01000004">
    <property type="protein sequence ID" value="GFE82088.1"/>
    <property type="molecule type" value="Genomic_DNA"/>
</dbReference>
<evidence type="ECO:0000256" key="4">
    <source>
        <dbReference type="ARBA" id="ARBA00023163"/>
    </source>
</evidence>
<evidence type="ECO:0000313" key="7">
    <source>
        <dbReference type="Proteomes" id="UP000445000"/>
    </source>
</evidence>
<comment type="caution">
    <text evidence="6">The sequence shown here is derived from an EMBL/GenBank/DDBJ whole genome shotgun (WGS) entry which is preliminary data.</text>
</comment>
<dbReference type="SUPFAM" id="SSF53850">
    <property type="entry name" value="Periplasmic binding protein-like II"/>
    <property type="match status" value="1"/>
</dbReference>
<dbReference type="AlphaFoldDB" id="A0A829YH07"/>
<sequence length="301" mass="33382">MNLSRTDFADLPYFLAVARHRSFSRAGIELGVSSSALSHALRTFEERIGIRLLNRTTRSVTLTAAGEQLYDAITAPMGALSEAVDRLNRFRDSPSGLIRLNVMQDAAIYLLSPVLPTFAERYPDIKLDVSANNRMIDVIAEGFDAGIRYGGTVPEDMIAQPLSAEIAWVVVGSPGYLKRHGTPTHPSELRNHRCLGIRLGTGHIYEWEFDRGSESLAVSVPGVITVDDGAFGRSLVERDFGLFYTTEPSVRALVEQGKLQYVLEDWRSMGPAFHMYYSSRRQVPAGLKLLIDLIRELKPLG</sequence>